<sequence>MMRRGFIINASVLVLLIPLILLLATYEEVSSQITLSQSERAYSERVYQIISTLQLEFKRALEISGKRAIIATIDYIAITGEFISPIYGVNNTIRDLILYGNSPSIYGRDVQKIMGNQTIEAWLKNINTQLKKQGLLIGMNESTVLNNVDILVAPLDSFRIVVRAKINNITIKDVAGRVIYSGSIPENGYVYSVIDLNGLEDPMFSAVTGGMYQRIIKACKYTYPEIFNKPIKVIEGVGRSSYSPVIGRFSTVVSPSTIYIGEKYPGDGALAYVLQEGDLSQTTSPIIVNTSSRGELVNPADVLTEGGMGVLVFESGSSWCNYTYQYRVAFTVPSNYIGKLVLLEFNATQYPFTVIPHSGAFAALRIYTSDCVEGSYWIEYWGNDKILIWLRPTTTTYYIYYSKTTDVPLLRGSIPSVFGTNYTTNVSVLAGQKMFLFSTYSNNFFVRYNLSSSWEGDFKGGIDVELNLSEISGFRIWEVTLSYPQTVSDVQVPIYLNSTISTLIPHTNTPPEARIKVYADRQLTRQLPFWIEYWNSSGALIWVRTNLPGTIYIASSNDFPYTRGNGDLVFPFFDDFNESSLTELQQKWEVYVPILLNSSGNGTVTIPGGNEIIALRTRDPININYPFAIRFRMKPNFTYEEDWDAGIGLEDEYVNTGQYSLLLFTDDITWNFLAQHRAWWSGLSESPDGRGDYDFHTYSVEMPYYYADSTLGYFNFSDLTAISRSATTSYRLFEFPLLYLYIVIDSESQSRGAIFDWILIRKYIDLEFLAQNITQIKIPISIQFVDNWTTEKLFILENWTDILAKYSLGTWFISNPNRYEVIFNSTLGLGLNLTYIHDPETSSESSQTFISGSLSPPISIYLVVNNTVNNAGYFSWVVWGDSYVKYSPILSGEEVRPPENLARAYDIEPFLLCINEQERVGNKEGEIGYFGVSWGMSFFERLEGSTENHEKYLALAKEMQEELGLAKNGFYYPIGLVSFMVPTDSLTYYFDEKLNRLFLTVLQKSPEEYVNSVDFCFLDHYFPGKLYINNPVCNQQTYRVYGISDSPDREGVYFFIDETTATSIFGPTGASELLQK</sequence>
<dbReference type="Proteomes" id="UP000250189">
    <property type="component" value="Chromosome"/>
</dbReference>
<organism evidence="2 3">
    <name type="scientific">Thermococcus chitonophagus</name>
    <dbReference type="NCBI Taxonomy" id="54262"/>
    <lineage>
        <taxon>Archaea</taxon>
        <taxon>Methanobacteriati</taxon>
        <taxon>Methanobacteriota</taxon>
        <taxon>Thermococci</taxon>
        <taxon>Thermococcales</taxon>
        <taxon>Thermococcaceae</taxon>
        <taxon>Thermococcus</taxon>
    </lineage>
</organism>
<evidence type="ECO:0000259" key="1">
    <source>
        <dbReference type="Pfam" id="PF10102"/>
    </source>
</evidence>
<accession>A0A2Z2NBK5</accession>
<gene>
    <name evidence="2" type="ORF">A3L04_07190</name>
</gene>
<evidence type="ECO:0000313" key="2">
    <source>
        <dbReference type="EMBL" id="ASJ16872.1"/>
    </source>
</evidence>
<dbReference type="EMBL" id="CP015193">
    <property type="protein sequence ID" value="ASJ16872.1"/>
    <property type="molecule type" value="Genomic_DNA"/>
</dbReference>
<proteinExistence type="predicted"/>
<reference evidence="2 3" key="1">
    <citation type="submission" date="2016-04" db="EMBL/GenBank/DDBJ databases">
        <title>Complete genome sequence of Thermococcus chitonophagus type strain GC74.</title>
        <authorList>
            <person name="Oger P.M."/>
        </authorList>
    </citation>
    <scope>NUCLEOTIDE SEQUENCE [LARGE SCALE GENOMIC DNA]</scope>
    <source>
        <strain evidence="2 3">GC74</strain>
    </source>
</reference>
<dbReference type="InterPro" id="IPR018765">
    <property type="entry name" value="DUF2341"/>
</dbReference>
<dbReference type="Pfam" id="PF10102">
    <property type="entry name" value="DUF2341"/>
    <property type="match status" value="1"/>
</dbReference>
<feature type="domain" description="DUF2341" evidence="1">
    <location>
        <begin position="524"/>
        <end position="590"/>
    </location>
</feature>
<name>A0A2Z2NBK5_9EURY</name>
<dbReference type="AlphaFoldDB" id="A0A2Z2NBK5"/>
<keyword evidence="3" id="KW-1185">Reference proteome</keyword>
<evidence type="ECO:0000313" key="3">
    <source>
        <dbReference type="Proteomes" id="UP000250189"/>
    </source>
</evidence>
<protein>
    <recommendedName>
        <fullName evidence="1">DUF2341 domain-containing protein</fullName>
    </recommendedName>
</protein>